<dbReference type="InterPro" id="IPR001179">
    <property type="entry name" value="PPIase_FKBP_dom"/>
</dbReference>
<dbReference type="InterPro" id="IPR046357">
    <property type="entry name" value="PPIase_dom_sf"/>
</dbReference>
<dbReference type="Pfam" id="PF00254">
    <property type="entry name" value="FKBP_C"/>
    <property type="match status" value="1"/>
</dbReference>
<dbReference type="PANTHER" id="PTHR47861:SF4">
    <property type="entry name" value="FKBP-TYPE 16 KDA PEPTIDYL-PROLYL CIS-TRANS ISOMERASE"/>
    <property type="match status" value="1"/>
</dbReference>
<dbReference type="Proteomes" id="UP000192708">
    <property type="component" value="Unassembled WGS sequence"/>
</dbReference>
<dbReference type="Gene3D" id="2.40.10.330">
    <property type="match status" value="1"/>
</dbReference>
<comment type="similarity">
    <text evidence="2 6">Belongs to the FKBP-type PPIase family.</text>
</comment>
<name>A0A1W1YG08_9BURK</name>
<evidence type="ECO:0000259" key="7">
    <source>
        <dbReference type="PROSITE" id="PS50059"/>
    </source>
</evidence>
<keyword evidence="9" id="KW-1185">Reference proteome</keyword>
<evidence type="ECO:0000313" key="9">
    <source>
        <dbReference type="Proteomes" id="UP000192708"/>
    </source>
</evidence>
<dbReference type="EC" id="5.2.1.8" evidence="6"/>
<dbReference type="SUPFAM" id="SSF54534">
    <property type="entry name" value="FKBP-like"/>
    <property type="match status" value="1"/>
</dbReference>
<keyword evidence="4 5" id="KW-0413">Isomerase</keyword>
<sequence length="147" mass="15937">MKIIVKTDSFLTLHYRIGLPEGGDLVNTFTDKPATLLLGAGQFAPALENSLIGLEQGEHKTISLEPEAGFGLRNPDLIQHVSSKTLNDNSDPEDTYTVGDMVEFNAPNGATYAGILQSFDAEGAWIDFNHPLSGKTITFEVKIISIM</sequence>
<feature type="domain" description="PPIase FKBP-type" evidence="7">
    <location>
        <begin position="8"/>
        <end position="71"/>
    </location>
</feature>
<accession>A0A1W1YG08</accession>
<proteinExistence type="inferred from homology"/>
<dbReference type="InterPro" id="IPR048261">
    <property type="entry name" value="SlpA/SlyD-like_ins_sf"/>
</dbReference>
<evidence type="ECO:0000256" key="5">
    <source>
        <dbReference type="PROSITE-ProRule" id="PRU00277"/>
    </source>
</evidence>
<dbReference type="EMBL" id="FWXJ01000003">
    <property type="protein sequence ID" value="SMC35064.1"/>
    <property type="molecule type" value="Genomic_DNA"/>
</dbReference>
<dbReference type="PROSITE" id="PS50059">
    <property type="entry name" value="FKBP_PPIASE"/>
    <property type="match status" value="1"/>
</dbReference>
<organism evidence="8 9">
    <name type="scientific">Polynucleobacter kasalickyi</name>
    <dbReference type="NCBI Taxonomy" id="1938817"/>
    <lineage>
        <taxon>Bacteria</taxon>
        <taxon>Pseudomonadati</taxon>
        <taxon>Pseudomonadota</taxon>
        <taxon>Betaproteobacteria</taxon>
        <taxon>Burkholderiales</taxon>
        <taxon>Burkholderiaceae</taxon>
        <taxon>Polynucleobacter</taxon>
    </lineage>
</organism>
<dbReference type="GO" id="GO:0003755">
    <property type="term" value="F:peptidyl-prolyl cis-trans isomerase activity"/>
    <property type="evidence" value="ECO:0007669"/>
    <property type="project" value="UniProtKB-UniRule"/>
</dbReference>
<evidence type="ECO:0000256" key="3">
    <source>
        <dbReference type="ARBA" id="ARBA00023110"/>
    </source>
</evidence>
<comment type="catalytic activity">
    <reaction evidence="1 5 6">
        <text>[protein]-peptidylproline (omega=180) = [protein]-peptidylproline (omega=0)</text>
        <dbReference type="Rhea" id="RHEA:16237"/>
        <dbReference type="Rhea" id="RHEA-COMP:10747"/>
        <dbReference type="Rhea" id="RHEA-COMP:10748"/>
        <dbReference type="ChEBI" id="CHEBI:83833"/>
        <dbReference type="ChEBI" id="CHEBI:83834"/>
        <dbReference type="EC" id="5.2.1.8"/>
    </reaction>
</comment>
<keyword evidence="3 5" id="KW-0697">Rotamase</keyword>
<dbReference type="Gene3D" id="3.10.50.40">
    <property type="match status" value="1"/>
</dbReference>
<gene>
    <name evidence="8" type="ORF">SAMN06296008_10333</name>
</gene>
<evidence type="ECO:0000256" key="1">
    <source>
        <dbReference type="ARBA" id="ARBA00000971"/>
    </source>
</evidence>
<dbReference type="OrthoDB" id="9808891at2"/>
<protein>
    <recommendedName>
        <fullName evidence="6">Peptidyl-prolyl cis-trans isomerase</fullName>
        <ecNumber evidence="6">5.2.1.8</ecNumber>
    </recommendedName>
</protein>
<dbReference type="STRING" id="1938817.SAMN06296008_10333"/>
<reference evidence="8 9" key="1">
    <citation type="submission" date="2017-04" db="EMBL/GenBank/DDBJ databases">
        <authorList>
            <person name="Afonso C.L."/>
            <person name="Miller P.J."/>
            <person name="Scott M.A."/>
            <person name="Spackman E."/>
            <person name="Goraichik I."/>
            <person name="Dimitrov K.M."/>
            <person name="Suarez D.L."/>
            <person name="Swayne D.E."/>
        </authorList>
    </citation>
    <scope>NUCLEOTIDE SEQUENCE [LARGE SCALE GENOMIC DNA]</scope>
    <source>
        <strain evidence="8 9">VK13</strain>
    </source>
</reference>
<evidence type="ECO:0000256" key="4">
    <source>
        <dbReference type="ARBA" id="ARBA00023235"/>
    </source>
</evidence>
<dbReference type="AlphaFoldDB" id="A0A1W1YG08"/>
<dbReference type="PANTHER" id="PTHR47861">
    <property type="entry name" value="FKBP-TYPE PEPTIDYL-PROLYL CIS-TRANS ISOMERASE SLYD"/>
    <property type="match status" value="1"/>
</dbReference>
<evidence type="ECO:0000256" key="2">
    <source>
        <dbReference type="ARBA" id="ARBA00006577"/>
    </source>
</evidence>
<evidence type="ECO:0000256" key="6">
    <source>
        <dbReference type="RuleBase" id="RU003915"/>
    </source>
</evidence>
<evidence type="ECO:0000313" key="8">
    <source>
        <dbReference type="EMBL" id="SMC35064.1"/>
    </source>
</evidence>